<dbReference type="EMBL" id="FNBI01000002">
    <property type="protein sequence ID" value="SDF08863.1"/>
    <property type="molecule type" value="Genomic_DNA"/>
</dbReference>
<organism evidence="2 3">
    <name type="scientific">Sphingomonas carotinifaciens</name>
    <dbReference type="NCBI Taxonomy" id="1166323"/>
    <lineage>
        <taxon>Bacteria</taxon>
        <taxon>Pseudomonadati</taxon>
        <taxon>Pseudomonadota</taxon>
        <taxon>Alphaproteobacteria</taxon>
        <taxon>Sphingomonadales</taxon>
        <taxon>Sphingomonadaceae</taxon>
        <taxon>Sphingomonas</taxon>
    </lineage>
</organism>
<dbReference type="OrthoDB" id="9799531at2"/>
<dbReference type="Proteomes" id="UP000436801">
    <property type="component" value="Unassembled WGS sequence"/>
</dbReference>
<sequence length="150" mass="16435">MDGRTDPDLRRRLTEGLYSEAMLLADEARSYFDLGGRGDRDGLAPVQRVAFSCEALKLTTRLMHVIAWLLTQRAVDAGELSAADACAPTRRLGDAPVTDGDMLATMPPRARGLVATSIDLHRRVARLDRTVADDMPNPAHLLHDRLVAAF</sequence>
<keyword evidence="3" id="KW-1185">Reference proteome</keyword>
<name>A0A1G7I8D9_9SPHN</name>
<evidence type="ECO:0000313" key="3">
    <source>
        <dbReference type="Proteomes" id="UP000323502"/>
    </source>
</evidence>
<dbReference type="AlphaFoldDB" id="A0A1G7I8D9"/>
<dbReference type="Pfam" id="PF07323">
    <property type="entry name" value="DUF1465"/>
    <property type="match status" value="1"/>
</dbReference>
<gene>
    <name evidence="1" type="ORF">GQR91_11905</name>
    <name evidence="2" type="ORF">SAMN05216557_102149</name>
</gene>
<reference evidence="1 4" key="2">
    <citation type="submission" date="2019-12" db="EMBL/GenBank/DDBJ databases">
        <authorList>
            <person name="Zheng J."/>
        </authorList>
    </citation>
    <scope>NUCLEOTIDE SEQUENCE [LARGE SCALE GENOMIC DNA]</scope>
    <source>
        <strain evidence="1 4">DSM 27347</strain>
    </source>
</reference>
<dbReference type="InterPro" id="IPR010848">
    <property type="entry name" value="DUF1465"/>
</dbReference>
<dbReference type="InterPro" id="IPR038301">
    <property type="entry name" value="AraC-like_sf"/>
</dbReference>
<evidence type="ECO:0000313" key="4">
    <source>
        <dbReference type="Proteomes" id="UP000436801"/>
    </source>
</evidence>
<dbReference type="EMBL" id="WSUT01000005">
    <property type="protein sequence ID" value="MWC44350.1"/>
    <property type="molecule type" value="Genomic_DNA"/>
</dbReference>
<dbReference type="RefSeq" id="WP_149681609.1">
    <property type="nucleotide sequence ID" value="NZ_FNBI01000002.1"/>
</dbReference>
<evidence type="ECO:0000313" key="1">
    <source>
        <dbReference type="EMBL" id="MWC44350.1"/>
    </source>
</evidence>
<accession>A0A1G7I8D9</accession>
<dbReference type="Proteomes" id="UP000323502">
    <property type="component" value="Unassembled WGS sequence"/>
</dbReference>
<evidence type="ECO:0000313" key="2">
    <source>
        <dbReference type="EMBL" id="SDF08863.1"/>
    </source>
</evidence>
<proteinExistence type="predicted"/>
<reference evidence="2 3" key="1">
    <citation type="submission" date="2016-10" db="EMBL/GenBank/DDBJ databases">
        <authorList>
            <person name="Varghese N."/>
            <person name="Submissions S."/>
        </authorList>
    </citation>
    <scope>NUCLEOTIDE SEQUENCE [LARGE SCALE GENOMIC DNA]</scope>
    <source>
        <strain evidence="2 3">S7-754</strain>
    </source>
</reference>
<protein>
    <submittedName>
        <fullName evidence="1">DUF1465 family protein</fullName>
    </submittedName>
    <submittedName>
        <fullName evidence="2">Regulator of CtrA degradation</fullName>
    </submittedName>
</protein>
<dbReference type="Gene3D" id="1.10.8.930">
    <property type="entry name" value="Protein of unknown function DUF1465"/>
    <property type="match status" value="1"/>
</dbReference>